<feature type="transmembrane region" description="Helical" evidence="1">
    <location>
        <begin position="288"/>
        <end position="309"/>
    </location>
</feature>
<keyword evidence="1" id="KW-0812">Transmembrane</keyword>
<sequence length="380" mass="42050">MIKTVHTLLFALWLLVACALPNMALAHEVRPAIVDVTFQTDGHYDITISLNLEAVLAGIGPQHQETDDAPTAATYDALRKLSPAALQGRFEAFQSRYLDGITLSFDQQPVATEITQLIIPEAGELTRARLSKIVLRGQTPPLSHYFQWQYRAEFGHSALRIRYGDQPDAVTAQWLKGGKPSRPFSLKEQVVPASRWQVSTEYLLLGFTHILPYGLDHILFVLGLFLLSLHWRPLLYQITAFTLAHTITLGLTIYGVISLSPTIVEPLIALSIVYLAVENSVTTQLKPWRVALVFAFGLLHGMGFAGVLTELGLPRSEFVTALIAFNLGVEGGQLAVVSLAFLAVGLWFGQKRWYHQRIVVPVSVMIGLVGAYWTVERIVG</sequence>
<feature type="chain" id="PRO_5012413359" description="HupE/UreJ family protein" evidence="2">
    <location>
        <begin position="27"/>
        <end position="380"/>
    </location>
</feature>
<organism evidence="3">
    <name type="scientific">Magnetococcus massalia (strain MO-1)</name>
    <dbReference type="NCBI Taxonomy" id="451514"/>
    <lineage>
        <taxon>Bacteria</taxon>
        <taxon>Pseudomonadati</taxon>
        <taxon>Pseudomonadota</taxon>
        <taxon>Magnetococcia</taxon>
        <taxon>Magnetococcales</taxon>
        <taxon>Magnetococcaceae</taxon>
        <taxon>Magnetococcus</taxon>
    </lineage>
</organism>
<keyword evidence="1" id="KW-0472">Membrane</keyword>
<keyword evidence="2" id="KW-0732">Signal</keyword>
<evidence type="ECO:0000313" key="3">
    <source>
        <dbReference type="EMBL" id="CRH04234.1"/>
    </source>
</evidence>
<feature type="transmembrane region" description="Helical" evidence="1">
    <location>
        <begin position="263"/>
        <end position="281"/>
    </location>
</feature>
<dbReference type="Pfam" id="PF13795">
    <property type="entry name" value="HupE_UreJ_2"/>
    <property type="match status" value="1"/>
</dbReference>
<dbReference type="AlphaFoldDB" id="A0A1S7LDN5"/>
<evidence type="ECO:0000256" key="1">
    <source>
        <dbReference type="SAM" id="Phobius"/>
    </source>
</evidence>
<keyword evidence="1" id="KW-1133">Transmembrane helix</keyword>
<name>A0A1S7LDN5_MAGMO</name>
<feature type="transmembrane region" description="Helical" evidence="1">
    <location>
        <begin position="358"/>
        <end position="375"/>
    </location>
</feature>
<dbReference type="InterPro" id="IPR032809">
    <property type="entry name" value="Put_HupE_UreJ"/>
</dbReference>
<gene>
    <name evidence="3" type="ORF">MAGMO_0017</name>
</gene>
<evidence type="ECO:0000256" key="2">
    <source>
        <dbReference type="SAM" id="SignalP"/>
    </source>
</evidence>
<dbReference type="EMBL" id="LO017727">
    <property type="protein sequence ID" value="CRH04234.1"/>
    <property type="molecule type" value="Genomic_DNA"/>
</dbReference>
<reference evidence="3" key="1">
    <citation type="submission" date="2015-04" db="EMBL/GenBank/DDBJ databases">
        <authorList>
            <person name="Syromyatnikov M.Y."/>
            <person name="Popov V.N."/>
        </authorList>
    </citation>
    <scope>NUCLEOTIDE SEQUENCE</scope>
    <source>
        <strain evidence="3">MO-1</strain>
    </source>
</reference>
<feature type="transmembrane region" description="Helical" evidence="1">
    <location>
        <begin position="321"/>
        <end position="346"/>
    </location>
</feature>
<evidence type="ECO:0008006" key="4">
    <source>
        <dbReference type="Google" id="ProtNLM"/>
    </source>
</evidence>
<accession>A0A1S7LDN5</accession>
<protein>
    <recommendedName>
        <fullName evidence="4">HupE/UreJ family protein</fullName>
    </recommendedName>
</protein>
<feature type="signal peptide" evidence="2">
    <location>
        <begin position="1"/>
        <end position="26"/>
    </location>
</feature>
<dbReference type="PROSITE" id="PS51257">
    <property type="entry name" value="PROKAR_LIPOPROTEIN"/>
    <property type="match status" value="1"/>
</dbReference>
<proteinExistence type="predicted"/>